<evidence type="ECO:0000313" key="2">
    <source>
        <dbReference type="EMBL" id="KAF4124858.1"/>
    </source>
</evidence>
<dbReference type="EMBL" id="JAANYQ010000003">
    <property type="protein sequence ID" value="KAF4124858.1"/>
    <property type="molecule type" value="Genomic_DNA"/>
</dbReference>
<dbReference type="GeneID" id="55969925"/>
<dbReference type="RefSeq" id="XP_035323510.1">
    <property type="nucleotide sequence ID" value="XM_035465673.1"/>
</dbReference>
<dbReference type="AlphaFoldDB" id="A0A9P4Z066"/>
<comment type="caution">
    <text evidence="2">The sequence shown here is derived from an EMBL/GenBank/DDBJ whole genome shotgun (WGS) entry which is preliminary data.</text>
</comment>
<feature type="compositionally biased region" description="Low complexity" evidence="1">
    <location>
        <begin position="111"/>
        <end position="123"/>
    </location>
</feature>
<keyword evidence="3" id="KW-1185">Reference proteome</keyword>
<feature type="region of interest" description="Disordered" evidence="1">
    <location>
        <begin position="28"/>
        <end position="142"/>
    </location>
</feature>
<evidence type="ECO:0000256" key="1">
    <source>
        <dbReference type="SAM" id="MobiDB-lite"/>
    </source>
</evidence>
<feature type="compositionally biased region" description="Low complexity" evidence="1">
    <location>
        <begin position="57"/>
        <end position="68"/>
    </location>
</feature>
<feature type="compositionally biased region" description="Polar residues" evidence="1">
    <location>
        <begin position="124"/>
        <end position="142"/>
    </location>
</feature>
<proteinExistence type="predicted"/>
<dbReference type="Proteomes" id="UP000749293">
    <property type="component" value="Unassembled WGS sequence"/>
</dbReference>
<accession>A0A9P4Z066</accession>
<gene>
    <name evidence="2" type="ORF">GMORB2_3697</name>
</gene>
<feature type="region of interest" description="Disordered" evidence="1">
    <location>
        <begin position="168"/>
        <end position="468"/>
    </location>
</feature>
<feature type="compositionally biased region" description="Basic and acidic residues" evidence="1">
    <location>
        <begin position="363"/>
        <end position="377"/>
    </location>
</feature>
<dbReference type="OrthoDB" id="5386674at2759"/>
<feature type="compositionally biased region" description="Pro residues" evidence="1">
    <location>
        <begin position="193"/>
        <end position="207"/>
    </location>
</feature>
<reference evidence="2" key="1">
    <citation type="submission" date="2020-03" db="EMBL/GenBank/DDBJ databases">
        <title>Site-based positive gene gene selection in Geosmithia morbida across the United States reveals a broad range of putative effectors and factors for local host and environmental adapation.</title>
        <authorList>
            <person name="Onufrak A."/>
            <person name="Murdoch R.W."/>
            <person name="Gazis R."/>
            <person name="Huff M."/>
            <person name="Staton M."/>
            <person name="Klingeman W."/>
            <person name="Hadziabdic D."/>
        </authorList>
    </citation>
    <scope>NUCLEOTIDE SEQUENCE</scope>
    <source>
        <strain evidence="2">1262</strain>
    </source>
</reference>
<protein>
    <submittedName>
        <fullName evidence="2">Conserved serine-rich protein</fullName>
    </submittedName>
</protein>
<sequence length="511" mass="55524">MAISRAKEQFERDKVSKFQRMLELEKQRALERLNADPTSSSPHTNQSPNTLATHTTSPASPVSLSSDSNPPPSYLRSHPTVSRRPLPVDSPLATPKNDFHPGKARQGGSQEVEAAEAAEAVAANNSTCDAASTTTALSHQTRYAHQLPPIRTDIGAASLAAEITEAFPTYQEDGSMDAAGRRRQSRPSSRLVPPQPSPQPSPEPSPAGQPDSGVELDSSVGPSPVGGDEARGRRRRLTKPLPTAVAQNRSTQSADRSEPAPASPTTKPGKYYPPQSYTGSKKAHAESESRTRQHQQHPPSAGGKAGGTAPGESVDAAAADSSRRGRSRSRSISSLFRRSLDGRRSSFGLGSSSQDTGFIGGIKLEKERLEAHERSLSERPIGPEADIHPALRTNDNQKTRRRSPSPFKFSTTQRNSEPRDSHYPPIAIRNQSQSQVFVNAERPRSSSGSSISRWKARAQEEPHPDKSPPFNCHQHLCSSYRYPAVFLCQQYSWRHLETSICTGHQLVPCTD</sequence>
<feature type="compositionally biased region" description="Polar residues" evidence="1">
    <location>
        <begin position="36"/>
        <end position="56"/>
    </location>
</feature>
<feature type="compositionally biased region" description="Polar residues" evidence="1">
    <location>
        <begin position="245"/>
        <end position="254"/>
    </location>
</feature>
<evidence type="ECO:0000313" key="3">
    <source>
        <dbReference type="Proteomes" id="UP000749293"/>
    </source>
</evidence>
<organism evidence="2 3">
    <name type="scientific">Geosmithia morbida</name>
    <dbReference type="NCBI Taxonomy" id="1094350"/>
    <lineage>
        <taxon>Eukaryota</taxon>
        <taxon>Fungi</taxon>
        <taxon>Dikarya</taxon>
        <taxon>Ascomycota</taxon>
        <taxon>Pezizomycotina</taxon>
        <taxon>Sordariomycetes</taxon>
        <taxon>Hypocreomycetidae</taxon>
        <taxon>Hypocreales</taxon>
        <taxon>Bionectriaceae</taxon>
        <taxon>Geosmithia</taxon>
    </lineage>
</organism>
<name>A0A9P4Z066_9HYPO</name>
<feature type="compositionally biased region" description="Basic and acidic residues" evidence="1">
    <location>
        <begin position="457"/>
        <end position="466"/>
    </location>
</feature>